<feature type="domain" description="HTH CENPB-type" evidence="6">
    <location>
        <begin position="254"/>
        <end position="326"/>
    </location>
</feature>
<dbReference type="InterPro" id="IPR050863">
    <property type="entry name" value="CenT-Element_Derived"/>
</dbReference>
<comment type="subcellular location">
    <subcellularLocation>
        <location evidence="1">Nucleus</location>
    </subcellularLocation>
</comment>
<dbReference type="SUPFAM" id="SSF52833">
    <property type="entry name" value="Thioredoxin-like"/>
    <property type="match status" value="1"/>
</dbReference>
<dbReference type="CTD" id="23190"/>
<feature type="compositionally biased region" description="Polar residues" evidence="5">
    <location>
        <begin position="650"/>
        <end position="664"/>
    </location>
</feature>
<proteinExistence type="inferred from homology"/>
<dbReference type="KEGG" id="pmrn:116943866"/>
<gene>
    <name evidence="8" type="primary">UBXN4</name>
</gene>
<dbReference type="InterPro" id="IPR006600">
    <property type="entry name" value="HTH_CenpB_DNA-bd_dom"/>
</dbReference>
<dbReference type="PANTHER" id="PTHR19303">
    <property type="entry name" value="TRANSPOSON"/>
    <property type="match status" value="1"/>
</dbReference>
<dbReference type="SMART" id="SM00674">
    <property type="entry name" value="CENPB"/>
    <property type="match status" value="1"/>
</dbReference>
<feature type="region of interest" description="Disordered" evidence="5">
    <location>
        <begin position="648"/>
        <end position="677"/>
    </location>
</feature>
<evidence type="ECO:0000256" key="1">
    <source>
        <dbReference type="ARBA" id="ARBA00004123"/>
    </source>
</evidence>
<dbReference type="InterPro" id="IPR004875">
    <property type="entry name" value="DDE_SF_endonuclease_dom"/>
</dbReference>
<comment type="similarity">
    <text evidence="2">Belongs to the tigger transposable element derived protein family.</text>
</comment>
<dbReference type="InterPro" id="IPR007889">
    <property type="entry name" value="HTH_Psq"/>
</dbReference>
<evidence type="ECO:0000259" key="6">
    <source>
        <dbReference type="PROSITE" id="PS51253"/>
    </source>
</evidence>
<dbReference type="GO" id="GO:0003677">
    <property type="term" value="F:DNA binding"/>
    <property type="evidence" value="ECO:0007669"/>
    <property type="project" value="UniProtKB-KW"/>
</dbReference>
<dbReference type="PANTHER" id="PTHR19303:SF16">
    <property type="entry name" value="JERKY PROTEIN HOMOLOG-LIKE"/>
    <property type="match status" value="1"/>
</dbReference>
<dbReference type="AlphaFoldDB" id="A0AAJ7T8Z7"/>
<keyword evidence="4" id="KW-0539">Nucleus</keyword>
<name>A0AAJ7T8Z7_PETMA</name>
<reference evidence="8" key="1">
    <citation type="submission" date="2025-08" db="UniProtKB">
        <authorList>
            <consortium name="RefSeq"/>
        </authorList>
    </citation>
    <scope>IDENTIFICATION</scope>
    <source>
        <tissue evidence="8">Sperm</tissue>
    </source>
</reference>
<dbReference type="GO" id="GO:0005634">
    <property type="term" value="C:nucleus"/>
    <property type="evidence" value="ECO:0007669"/>
    <property type="project" value="UniProtKB-SubCell"/>
</dbReference>
<dbReference type="Pfam" id="PF04218">
    <property type="entry name" value="CENP-B_N"/>
    <property type="match status" value="1"/>
</dbReference>
<feature type="region of interest" description="Disordered" evidence="5">
    <location>
        <begin position="123"/>
        <end position="149"/>
    </location>
</feature>
<dbReference type="Gene3D" id="1.10.10.10">
    <property type="entry name" value="Winged helix-like DNA-binding domain superfamily/Winged helix DNA-binding domain"/>
    <property type="match status" value="1"/>
</dbReference>
<dbReference type="InterPro" id="IPR036249">
    <property type="entry name" value="Thioredoxin-like_sf"/>
</dbReference>
<dbReference type="PROSITE" id="PS51253">
    <property type="entry name" value="HTH_CENPB"/>
    <property type="match status" value="1"/>
</dbReference>
<sequence>MLWFDGAIPAAIAEAKKKKFIFVVFICGDDEESVAMSASWEDPEVTEAAAQACVAIKLQAASEPCMQFSQIYPLSGVPSSYFIGESGVPLEVIRGSLSAQELLAKIAHVKQMHIEKGAVEGAPAVASASAPQPSTSTHVLDGSSDGGAQELMEEHGLPLSEEEKAARVESTPVVVMSATRVPPPSSCKGTKRKRSVLPLKEKVEIVRKIRKGESLKSLATQYDLGYSTIRDLKINADKILKFVSENDCEVTVAIRKTMRMAKDVKLDEALHRWYLNKRARGQTVSGPMLCEKAREFARALYSNANFNASQGWLQRFKLRHGIRRSGLQAGLLAAEAHSARSLQLKFRAHVRKEGLCPTQVYNAAQTVLAWKTLPRGALAMESASHTQGHETGRERIAVFACANASGTHKMKIVCVGKAARPRSLKNSVLDLLPAHYYSQADGRMDPPLFHSWFFERFVPAVSEALRELHLPQRGVILVDSSLAMPNEHVLCTDDGRFTALFMPPSIASLLQPMDQDVLGSLKRGFHRELLHKLLFSDAVEGGAWSLLSFWRGLAARDCLYLVADAWESVPKELLIRSWMKLWPSILASSVEDEHRASSPPRAAGPVGMKELYEATVEFLEVLRSLPGCEQVKYAGVEEWIKLADRADSGGNRTAHSLTATSMSIPNEGRGGGSNKKTGESVGTIVVSHSIAVQSVDNLLLFLTQQPILQNADRMAVIKRLRDDIIHLTKEDRTQLHVAAELFGDDTETSQTTVAPCTPSLAPGTLLDTGEAASTLQPRWTGSPWS</sequence>
<keyword evidence="3" id="KW-0238">DNA-binding</keyword>
<organism evidence="7 8">
    <name type="scientific">Petromyzon marinus</name>
    <name type="common">Sea lamprey</name>
    <dbReference type="NCBI Taxonomy" id="7757"/>
    <lineage>
        <taxon>Eukaryota</taxon>
        <taxon>Metazoa</taxon>
        <taxon>Chordata</taxon>
        <taxon>Craniata</taxon>
        <taxon>Vertebrata</taxon>
        <taxon>Cyclostomata</taxon>
        <taxon>Hyperoartia</taxon>
        <taxon>Petromyzontiformes</taxon>
        <taxon>Petromyzontidae</taxon>
        <taxon>Petromyzon</taxon>
    </lineage>
</organism>
<dbReference type="InterPro" id="IPR009057">
    <property type="entry name" value="Homeodomain-like_sf"/>
</dbReference>
<dbReference type="Gene3D" id="3.40.30.10">
    <property type="entry name" value="Glutaredoxin"/>
    <property type="match status" value="1"/>
</dbReference>
<dbReference type="Pfam" id="PF03184">
    <property type="entry name" value="DDE_1"/>
    <property type="match status" value="1"/>
</dbReference>
<keyword evidence="7" id="KW-1185">Reference proteome</keyword>
<dbReference type="Gene3D" id="1.10.10.60">
    <property type="entry name" value="Homeodomain-like"/>
    <property type="match status" value="1"/>
</dbReference>
<evidence type="ECO:0000256" key="3">
    <source>
        <dbReference type="ARBA" id="ARBA00023125"/>
    </source>
</evidence>
<dbReference type="RefSeq" id="XP_032813029.1">
    <property type="nucleotide sequence ID" value="XM_032957138.1"/>
</dbReference>
<evidence type="ECO:0000313" key="8">
    <source>
        <dbReference type="RefSeq" id="XP_032813029.1"/>
    </source>
</evidence>
<evidence type="ECO:0000256" key="2">
    <source>
        <dbReference type="ARBA" id="ARBA00010881"/>
    </source>
</evidence>
<dbReference type="Pfam" id="PF03221">
    <property type="entry name" value="HTH_Tnp_Tc5"/>
    <property type="match status" value="1"/>
</dbReference>
<dbReference type="InterPro" id="IPR036388">
    <property type="entry name" value="WH-like_DNA-bd_sf"/>
</dbReference>
<evidence type="ECO:0000313" key="7">
    <source>
        <dbReference type="Proteomes" id="UP001318040"/>
    </source>
</evidence>
<dbReference type="Pfam" id="PF23187">
    <property type="entry name" value="UBX7_N"/>
    <property type="match status" value="1"/>
</dbReference>
<evidence type="ECO:0000256" key="4">
    <source>
        <dbReference type="ARBA" id="ARBA00023242"/>
    </source>
</evidence>
<evidence type="ECO:0000256" key="5">
    <source>
        <dbReference type="SAM" id="MobiDB-lite"/>
    </source>
</evidence>
<dbReference type="Proteomes" id="UP001318040">
    <property type="component" value="Chromosome 19"/>
</dbReference>
<dbReference type="SUPFAM" id="SSF46689">
    <property type="entry name" value="Homeodomain-like"/>
    <property type="match status" value="2"/>
</dbReference>
<accession>A0AAJ7T8Z7</accession>
<protein>
    <submittedName>
        <fullName evidence="8">UBX domain-containing protein 4 isoform X1</fullName>
    </submittedName>
</protein>